<dbReference type="GO" id="GO:0005737">
    <property type="term" value="C:cytoplasm"/>
    <property type="evidence" value="ECO:0007669"/>
    <property type="project" value="TreeGrafter"/>
</dbReference>
<dbReference type="EC" id="5.6.2.4" evidence="7"/>
<dbReference type="InterPro" id="IPR014001">
    <property type="entry name" value="Helicase_ATP-bd"/>
</dbReference>
<proteinExistence type="inferred from homology"/>
<dbReference type="SMART" id="SM00490">
    <property type="entry name" value="HELICc"/>
    <property type="match status" value="1"/>
</dbReference>
<dbReference type="Proteomes" id="UP000230002">
    <property type="component" value="Unassembled WGS sequence"/>
</dbReference>
<reference evidence="11 12" key="1">
    <citation type="journal article" date="2015" name="Sci. Rep.">
        <title>Chromosome-level genome map provides insights into diverse defense mechanisms in the medicinal fungus Ganoderma sinense.</title>
        <authorList>
            <person name="Zhu Y."/>
            <person name="Xu J."/>
            <person name="Sun C."/>
            <person name="Zhou S."/>
            <person name="Xu H."/>
            <person name="Nelson D.R."/>
            <person name="Qian J."/>
            <person name="Song J."/>
            <person name="Luo H."/>
            <person name="Xiang L."/>
            <person name="Li Y."/>
            <person name="Xu Z."/>
            <person name="Ji A."/>
            <person name="Wang L."/>
            <person name="Lu S."/>
            <person name="Hayward A."/>
            <person name="Sun W."/>
            <person name="Li X."/>
            <person name="Schwartz D.C."/>
            <person name="Wang Y."/>
            <person name="Chen S."/>
        </authorList>
    </citation>
    <scope>NUCLEOTIDE SEQUENCE [LARGE SCALE GENOMIC DNA]</scope>
    <source>
        <strain evidence="11 12">ZZ0214-1</strain>
    </source>
</reference>
<dbReference type="Pfam" id="PF00271">
    <property type="entry name" value="Helicase_C"/>
    <property type="match status" value="1"/>
</dbReference>
<evidence type="ECO:0000313" key="12">
    <source>
        <dbReference type="Proteomes" id="UP000230002"/>
    </source>
</evidence>
<accession>A0A2G8RP55</accession>
<keyword evidence="5" id="KW-0413">Isomerase</keyword>
<evidence type="ECO:0000256" key="6">
    <source>
        <dbReference type="ARBA" id="ARBA00034617"/>
    </source>
</evidence>
<feature type="domain" description="Helicase C-terminal" evidence="10">
    <location>
        <begin position="247"/>
        <end position="393"/>
    </location>
</feature>
<feature type="region of interest" description="Disordered" evidence="8">
    <location>
        <begin position="378"/>
        <end position="431"/>
    </location>
</feature>
<evidence type="ECO:0000259" key="9">
    <source>
        <dbReference type="PROSITE" id="PS51192"/>
    </source>
</evidence>
<dbReference type="GO" id="GO:0003677">
    <property type="term" value="F:DNA binding"/>
    <property type="evidence" value="ECO:0007669"/>
    <property type="project" value="UniProtKB-KW"/>
</dbReference>
<dbReference type="Gene3D" id="3.40.50.300">
    <property type="entry name" value="P-loop containing nucleotide triphosphate hydrolases"/>
    <property type="match status" value="2"/>
</dbReference>
<evidence type="ECO:0000256" key="2">
    <source>
        <dbReference type="ARBA" id="ARBA00022741"/>
    </source>
</evidence>
<gene>
    <name evidence="11" type="ORF">GSI_14602</name>
</gene>
<dbReference type="EMBL" id="AYKW01000068">
    <property type="protein sequence ID" value="PIL23292.1"/>
    <property type="molecule type" value="Genomic_DNA"/>
</dbReference>
<keyword evidence="3" id="KW-0067">ATP-binding</keyword>
<dbReference type="AlphaFoldDB" id="A0A2G8RP55"/>
<evidence type="ECO:0000256" key="1">
    <source>
        <dbReference type="ARBA" id="ARBA00005446"/>
    </source>
</evidence>
<comment type="caution">
    <text evidence="11">The sequence shown here is derived from an EMBL/GenBank/DDBJ whole genome shotgun (WGS) entry which is preliminary data.</text>
</comment>
<dbReference type="InterPro" id="IPR011545">
    <property type="entry name" value="DEAD/DEAH_box_helicase_dom"/>
</dbReference>
<evidence type="ECO:0000256" key="3">
    <source>
        <dbReference type="ARBA" id="ARBA00022840"/>
    </source>
</evidence>
<keyword evidence="4" id="KW-0238">DNA-binding</keyword>
<comment type="catalytic activity">
    <reaction evidence="6">
        <text>Couples ATP hydrolysis with the unwinding of duplex DNA by translocating in the 3'-5' direction.</text>
        <dbReference type="EC" id="5.6.2.4"/>
    </reaction>
</comment>
<organism evidence="11 12">
    <name type="scientific">Ganoderma sinense ZZ0214-1</name>
    <dbReference type="NCBI Taxonomy" id="1077348"/>
    <lineage>
        <taxon>Eukaryota</taxon>
        <taxon>Fungi</taxon>
        <taxon>Dikarya</taxon>
        <taxon>Basidiomycota</taxon>
        <taxon>Agaricomycotina</taxon>
        <taxon>Agaricomycetes</taxon>
        <taxon>Polyporales</taxon>
        <taxon>Polyporaceae</taxon>
        <taxon>Ganoderma</taxon>
    </lineage>
</organism>
<feature type="domain" description="Helicase ATP-binding" evidence="9">
    <location>
        <begin position="41"/>
        <end position="211"/>
    </location>
</feature>
<dbReference type="SUPFAM" id="SSF52540">
    <property type="entry name" value="P-loop containing nucleoside triphosphate hydrolases"/>
    <property type="match status" value="1"/>
</dbReference>
<name>A0A2G8RP55_9APHY</name>
<dbReference type="PANTHER" id="PTHR13710:SF105">
    <property type="entry name" value="ATP-DEPENDENT DNA HELICASE Q1"/>
    <property type="match status" value="1"/>
</dbReference>
<evidence type="ECO:0000259" key="10">
    <source>
        <dbReference type="PROSITE" id="PS51194"/>
    </source>
</evidence>
<evidence type="ECO:0000256" key="5">
    <source>
        <dbReference type="ARBA" id="ARBA00023235"/>
    </source>
</evidence>
<dbReference type="SMART" id="SM00487">
    <property type="entry name" value="DEXDc"/>
    <property type="match status" value="1"/>
</dbReference>
<dbReference type="GO" id="GO:0009378">
    <property type="term" value="F:four-way junction helicase activity"/>
    <property type="evidence" value="ECO:0007669"/>
    <property type="project" value="TreeGrafter"/>
</dbReference>
<sequence length="692" mass="76624">MASTSGARAGHPEVPSLREITEKTEELLGRRPCVWQSKVAQAVLRGEKDIVCISGTGSGKTLTFWIPLLFRPEGIQVVITPLNLLGSQNAAELQKVGITGIALSGKTATRENFEAIELLRYRVVVVNPEVTFQVGGRFQKLWRKSDFTSKLISVIWDEAHCIKSWASFRQDYAEAGRLRNLISTRFLIPSATLPSATLQAVLGTLQVPRDKTVIFQRSNDRPNVYLTVHKAQYALSSFKDLDFLIPQGWKPGVKIPKFVVFFDSIEDSVKAAQRMQQRLPPEYRDKIMWINSDTTAALREKATEEFARGELLGLYCTDSFGIGIDVPNIEVVVQWRTKCDFDTLWQRFGRAARGPGTVALAILIVESKYFDAEKSVAEQNEKKKKDKQLQTVTRNEQGKRKRSESTSAPGVASTRRRLQPEGTGGSLPTGVASEIAPATTPVAQQAFGSPDSPEAATTVGSGVTSVAQDLSTFERLRVEFKVASAAAPGDGQSQKKKTKGAKQDEKMGVEMDNLVNAAMRPFKCYRAPVTAYYENDRFASKHLECQPLDNDGGCPRCLILPSPVCCSLCSPAHPIFQLLPPPPLPQPQAPRASGKVPTTGKYTMTDKDRQLRDELHQFRRTKMKELFGLAVLRNLGPGLVMGDSILDRIADCARVNKLTSLDALYREMKWDQTWDLGDAVLAIVYQCVFILD</sequence>
<comment type="similarity">
    <text evidence="1">Belongs to the helicase family. RecQ subfamily.</text>
</comment>
<dbReference type="OrthoDB" id="10261556at2759"/>
<dbReference type="GO" id="GO:0000724">
    <property type="term" value="P:double-strand break repair via homologous recombination"/>
    <property type="evidence" value="ECO:0007669"/>
    <property type="project" value="TreeGrafter"/>
</dbReference>
<dbReference type="PANTHER" id="PTHR13710">
    <property type="entry name" value="DNA HELICASE RECQ FAMILY MEMBER"/>
    <property type="match status" value="1"/>
</dbReference>
<dbReference type="Pfam" id="PF00270">
    <property type="entry name" value="DEAD"/>
    <property type="match status" value="1"/>
</dbReference>
<dbReference type="GO" id="GO:0043138">
    <property type="term" value="F:3'-5' DNA helicase activity"/>
    <property type="evidence" value="ECO:0007669"/>
    <property type="project" value="UniProtKB-EC"/>
</dbReference>
<dbReference type="GO" id="GO:0005694">
    <property type="term" value="C:chromosome"/>
    <property type="evidence" value="ECO:0007669"/>
    <property type="project" value="TreeGrafter"/>
</dbReference>
<dbReference type="GO" id="GO:0005524">
    <property type="term" value="F:ATP binding"/>
    <property type="evidence" value="ECO:0007669"/>
    <property type="project" value="UniProtKB-KW"/>
</dbReference>
<protein>
    <recommendedName>
        <fullName evidence="7">DNA 3'-5' helicase</fullName>
        <ecNumber evidence="7">5.6.2.4</ecNumber>
    </recommendedName>
</protein>
<evidence type="ECO:0000313" key="11">
    <source>
        <dbReference type="EMBL" id="PIL23292.1"/>
    </source>
</evidence>
<dbReference type="InterPro" id="IPR001650">
    <property type="entry name" value="Helicase_C-like"/>
</dbReference>
<evidence type="ECO:0000256" key="4">
    <source>
        <dbReference type="ARBA" id="ARBA00023125"/>
    </source>
</evidence>
<evidence type="ECO:0000256" key="8">
    <source>
        <dbReference type="SAM" id="MobiDB-lite"/>
    </source>
</evidence>
<keyword evidence="12" id="KW-1185">Reference proteome</keyword>
<dbReference type="InterPro" id="IPR027417">
    <property type="entry name" value="P-loop_NTPase"/>
</dbReference>
<evidence type="ECO:0000256" key="7">
    <source>
        <dbReference type="ARBA" id="ARBA00034808"/>
    </source>
</evidence>
<dbReference type="PROSITE" id="PS51194">
    <property type="entry name" value="HELICASE_CTER"/>
    <property type="match status" value="1"/>
</dbReference>
<feature type="region of interest" description="Disordered" evidence="8">
    <location>
        <begin position="485"/>
        <end position="505"/>
    </location>
</feature>
<dbReference type="PROSITE" id="PS51192">
    <property type="entry name" value="HELICASE_ATP_BIND_1"/>
    <property type="match status" value="1"/>
</dbReference>
<dbReference type="STRING" id="1077348.A0A2G8RP55"/>
<keyword evidence="2" id="KW-0547">Nucleotide-binding</keyword>